<evidence type="ECO:0000313" key="2">
    <source>
        <dbReference type="EMBL" id="PSH67493.1"/>
    </source>
</evidence>
<evidence type="ECO:0008006" key="4">
    <source>
        <dbReference type="Google" id="ProtNLM"/>
    </source>
</evidence>
<feature type="compositionally biased region" description="Basic and acidic residues" evidence="1">
    <location>
        <begin position="54"/>
        <end position="65"/>
    </location>
</feature>
<dbReference type="Proteomes" id="UP000241764">
    <property type="component" value="Unassembled WGS sequence"/>
</dbReference>
<comment type="caution">
    <text evidence="2">The sequence shown here is derived from an EMBL/GenBank/DDBJ whole genome shotgun (WGS) entry which is preliminary data.</text>
</comment>
<evidence type="ECO:0000256" key="1">
    <source>
        <dbReference type="SAM" id="MobiDB-lite"/>
    </source>
</evidence>
<dbReference type="EMBL" id="PGGM01000001">
    <property type="protein sequence ID" value="PSH67493.1"/>
    <property type="molecule type" value="Genomic_DNA"/>
</dbReference>
<dbReference type="AlphaFoldDB" id="A0A2P7BLZ9"/>
<dbReference type="RefSeq" id="WP_106662555.1">
    <property type="nucleotide sequence ID" value="NZ_PGGM01000001.1"/>
</dbReference>
<gene>
    <name evidence="2" type="ORF">CU103_03890</name>
</gene>
<dbReference type="OrthoDB" id="8116764at2"/>
<protein>
    <recommendedName>
        <fullName evidence="4">DUF1127 domain-containing protein</fullName>
    </recommendedName>
</protein>
<sequence length="80" mass="8957">MNTVSTPLSHVATHGSWWSRIANPVKPNGTEEKPSYIDTGDFSDHMLRDIGLHDGRPMRGDRQEPNDLNAVLNDYPARSL</sequence>
<keyword evidence="3" id="KW-1185">Reference proteome</keyword>
<name>A0A2P7BLZ9_9HYPH</name>
<accession>A0A2P7BLZ9</accession>
<feature type="region of interest" description="Disordered" evidence="1">
    <location>
        <begin position="54"/>
        <end position="80"/>
    </location>
</feature>
<proteinExistence type="predicted"/>
<reference evidence="3" key="1">
    <citation type="submission" date="2017-11" db="EMBL/GenBank/DDBJ databases">
        <authorList>
            <person name="Kuznetsova I."/>
            <person name="Sazanova A."/>
            <person name="Chirak E."/>
            <person name="Safronova V."/>
            <person name="Willems A."/>
        </authorList>
    </citation>
    <scope>NUCLEOTIDE SEQUENCE [LARGE SCALE GENOMIC DNA]</scope>
    <source>
        <strain evidence="3">CCBAU 03422</strain>
    </source>
</reference>
<evidence type="ECO:0000313" key="3">
    <source>
        <dbReference type="Proteomes" id="UP000241764"/>
    </source>
</evidence>
<organism evidence="2 3">
    <name type="scientific">Phyllobacterium sophorae</name>
    <dbReference type="NCBI Taxonomy" id="1520277"/>
    <lineage>
        <taxon>Bacteria</taxon>
        <taxon>Pseudomonadati</taxon>
        <taxon>Pseudomonadota</taxon>
        <taxon>Alphaproteobacteria</taxon>
        <taxon>Hyphomicrobiales</taxon>
        <taxon>Phyllobacteriaceae</taxon>
        <taxon>Phyllobacterium</taxon>
    </lineage>
</organism>